<evidence type="ECO:0000256" key="2">
    <source>
        <dbReference type="ARBA" id="ARBA00022475"/>
    </source>
</evidence>
<gene>
    <name evidence="13" type="ORF">BSL78_03160</name>
</gene>
<comment type="subcellular location">
    <subcellularLocation>
        <location evidence="1">Cell membrane</location>
        <topology evidence="1">Single-pass type I membrane protein</topology>
    </subcellularLocation>
</comment>
<feature type="transmembrane region" description="Helical" evidence="11">
    <location>
        <begin position="360"/>
        <end position="379"/>
    </location>
</feature>
<dbReference type="SUPFAM" id="SSF48726">
    <property type="entry name" value="Immunoglobulin"/>
    <property type="match status" value="2"/>
</dbReference>
<evidence type="ECO:0000256" key="4">
    <source>
        <dbReference type="ARBA" id="ARBA00022729"/>
    </source>
</evidence>
<keyword evidence="9" id="KW-0325">Glycoprotein</keyword>
<dbReference type="InterPro" id="IPR036179">
    <property type="entry name" value="Ig-like_dom_sf"/>
</dbReference>
<evidence type="ECO:0000313" key="14">
    <source>
        <dbReference type="Proteomes" id="UP000230750"/>
    </source>
</evidence>
<keyword evidence="4" id="KW-0732">Signal</keyword>
<dbReference type="Gene3D" id="2.60.40.10">
    <property type="entry name" value="Immunoglobulins"/>
    <property type="match status" value="1"/>
</dbReference>
<keyword evidence="14" id="KW-1185">Reference proteome</keyword>
<dbReference type="PROSITE" id="PS50835">
    <property type="entry name" value="IG_LIKE"/>
    <property type="match status" value="1"/>
</dbReference>
<dbReference type="Proteomes" id="UP000230750">
    <property type="component" value="Unassembled WGS sequence"/>
</dbReference>
<accession>A0A2G8LIC9</accession>
<dbReference type="GO" id="GO:0007166">
    <property type="term" value="P:cell surface receptor signaling pathway"/>
    <property type="evidence" value="ECO:0007669"/>
    <property type="project" value="TreeGrafter"/>
</dbReference>
<dbReference type="InterPro" id="IPR013783">
    <property type="entry name" value="Ig-like_fold"/>
</dbReference>
<keyword evidence="2" id="KW-1003">Cell membrane</keyword>
<organism evidence="13 14">
    <name type="scientific">Stichopus japonicus</name>
    <name type="common">Sea cucumber</name>
    <dbReference type="NCBI Taxonomy" id="307972"/>
    <lineage>
        <taxon>Eukaryota</taxon>
        <taxon>Metazoa</taxon>
        <taxon>Echinodermata</taxon>
        <taxon>Eleutherozoa</taxon>
        <taxon>Echinozoa</taxon>
        <taxon>Holothuroidea</taxon>
        <taxon>Aspidochirotacea</taxon>
        <taxon>Aspidochirotida</taxon>
        <taxon>Stichopodidae</taxon>
        <taxon>Apostichopus</taxon>
    </lineage>
</organism>
<evidence type="ECO:0000256" key="10">
    <source>
        <dbReference type="ARBA" id="ARBA00023319"/>
    </source>
</evidence>
<feature type="domain" description="Ig-like" evidence="12">
    <location>
        <begin position="229"/>
        <end position="328"/>
    </location>
</feature>
<keyword evidence="3 11" id="KW-0812">Transmembrane</keyword>
<dbReference type="InterPro" id="IPR007110">
    <property type="entry name" value="Ig-like_dom"/>
</dbReference>
<keyword evidence="8" id="KW-0675">Receptor</keyword>
<keyword evidence="10" id="KW-0393">Immunoglobulin domain</keyword>
<evidence type="ECO:0000256" key="3">
    <source>
        <dbReference type="ARBA" id="ARBA00022692"/>
    </source>
</evidence>
<dbReference type="PANTHER" id="PTHR25466:SF9">
    <property type="entry name" value="FIBRONECTIN TYPE-III DOMAIN-CONTAINING PROTEIN"/>
    <property type="match status" value="1"/>
</dbReference>
<keyword evidence="6 11" id="KW-0472">Membrane</keyword>
<proteinExistence type="predicted"/>
<dbReference type="InterPro" id="IPR027417">
    <property type="entry name" value="P-loop_NTPase"/>
</dbReference>
<evidence type="ECO:0000256" key="8">
    <source>
        <dbReference type="ARBA" id="ARBA00023170"/>
    </source>
</evidence>
<dbReference type="PANTHER" id="PTHR25466">
    <property type="entry name" value="T-LYMPHOCYTE ACTIVATION ANTIGEN"/>
    <property type="match status" value="1"/>
</dbReference>
<protein>
    <recommendedName>
        <fullName evidence="12">Ig-like domain-containing protein</fullName>
    </recommendedName>
</protein>
<keyword evidence="5 11" id="KW-1133">Transmembrane helix</keyword>
<evidence type="ECO:0000256" key="11">
    <source>
        <dbReference type="SAM" id="Phobius"/>
    </source>
</evidence>
<dbReference type="GO" id="GO:0071222">
    <property type="term" value="P:cellular response to lipopolysaccharide"/>
    <property type="evidence" value="ECO:0007669"/>
    <property type="project" value="TreeGrafter"/>
</dbReference>
<dbReference type="GO" id="GO:0009897">
    <property type="term" value="C:external side of plasma membrane"/>
    <property type="evidence" value="ECO:0007669"/>
    <property type="project" value="TreeGrafter"/>
</dbReference>
<dbReference type="Gene3D" id="3.40.50.300">
    <property type="entry name" value="P-loop containing nucleotide triphosphate hydrolases"/>
    <property type="match status" value="1"/>
</dbReference>
<evidence type="ECO:0000256" key="6">
    <source>
        <dbReference type="ARBA" id="ARBA00023136"/>
    </source>
</evidence>
<evidence type="ECO:0000313" key="13">
    <source>
        <dbReference type="EMBL" id="PIK59940.1"/>
    </source>
</evidence>
<name>A0A2G8LIC9_STIJA</name>
<comment type="caution">
    <text evidence="13">The sequence shown here is derived from an EMBL/GenBank/DDBJ whole genome shotgun (WGS) entry which is preliminary data.</text>
</comment>
<dbReference type="EMBL" id="MRZV01000070">
    <property type="protein sequence ID" value="PIK59940.1"/>
    <property type="molecule type" value="Genomic_DNA"/>
</dbReference>
<evidence type="ECO:0000256" key="1">
    <source>
        <dbReference type="ARBA" id="ARBA00004251"/>
    </source>
</evidence>
<sequence length="844" mass="96862">MNIYHDIRCYSNWHSHEMTDMNIKTILALCGVAILTVSANGNELTGCVAKQFVEYKTRGLIHCNFPPEFISVYWYDVDNSEAKPVLMYDRTTKTGEGFIRGEYDIQSNGTLIIRNVSMSHEKVFKVICFRPRELFNTYHIEVIVTVTPEQGIPRINNCSTAVELVSYGLDYDMVVAKRLQGRYEVKTDKTLYIDSAQIEDEGKFICISSDGVNHYVAAVNLVVLVSPSPSYLMTEGCTTGNCMILSNVTDSLTCSVTGVRPPLNLKWSAEEEKSFIITHQIQTSVENMGLYDIKSIMYFETSKIICEDTVKVTCEAIGAATQLFRPLTEVRINVVRNCTEESSELEVKSANKRKDNYQSYLLALLAINFVFIVTFIVVIKNRKNFMKQIQTSYSETILNTTSGCYVPNRLNVLPFQKLRGKSTTSHIILLSFEEIFTDPEIKDKHILIEGRSGIGKTALVLHIIENWLLREDDSPLKEYGMIIMLPLKNVKNFQNDGHKVSIHYNSTMLRFLVDVMSKDKDGEDILCKGSSNTLCVSHIAKKAKSGSWIYDENDKKMSRDIARFKEKGVLVDVNSKKKDEERELQFSHDVYKYLCIAHYFINHCAVDQRKQFLQDIDIPSNPQLFIFTCGLCKDMETFSMIINHLLVNQRKEWYPYHITDCIVECFNGSPQEYHVKDLLQKVCEIEYTFNFKKMESTDLRNAKIYLFNTCKSLKLPIKTLSLYSRTTKITKTQITIKGCQTPLNVPEKLKTFVMDDLNQNIKDTDVLNLVEQIDNISEIIIRSSRIPRNTTSSVFDILRKRERRSIFVIWITFEGEELQMISYPSEVFNCWLNSTEIMAVVSAV</sequence>
<dbReference type="GO" id="GO:0006955">
    <property type="term" value="P:immune response"/>
    <property type="evidence" value="ECO:0007669"/>
    <property type="project" value="TreeGrafter"/>
</dbReference>
<dbReference type="AlphaFoldDB" id="A0A2G8LIC9"/>
<evidence type="ECO:0000259" key="12">
    <source>
        <dbReference type="PROSITE" id="PS50835"/>
    </source>
</evidence>
<evidence type="ECO:0000256" key="9">
    <source>
        <dbReference type="ARBA" id="ARBA00023180"/>
    </source>
</evidence>
<keyword evidence="7" id="KW-1015">Disulfide bond</keyword>
<evidence type="ECO:0000256" key="7">
    <source>
        <dbReference type="ARBA" id="ARBA00023157"/>
    </source>
</evidence>
<dbReference type="InterPro" id="IPR051713">
    <property type="entry name" value="T-cell_Activation_Regulation"/>
</dbReference>
<reference evidence="13 14" key="1">
    <citation type="journal article" date="2017" name="PLoS Biol.">
        <title>The sea cucumber genome provides insights into morphological evolution and visceral regeneration.</title>
        <authorList>
            <person name="Zhang X."/>
            <person name="Sun L."/>
            <person name="Yuan J."/>
            <person name="Sun Y."/>
            <person name="Gao Y."/>
            <person name="Zhang L."/>
            <person name="Li S."/>
            <person name="Dai H."/>
            <person name="Hamel J.F."/>
            <person name="Liu C."/>
            <person name="Yu Y."/>
            <person name="Liu S."/>
            <person name="Lin W."/>
            <person name="Guo K."/>
            <person name="Jin S."/>
            <person name="Xu P."/>
            <person name="Storey K.B."/>
            <person name="Huan P."/>
            <person name="Zhang T."/>
            <person name="Zhou Y."/>
            <person name="Zhang J."/>
            <person name="Lin C."/>
            <person name="Li X."/>
            <person name="Xing L."/>
            <person name="Huo D."/>
            <person name="Sun M."/>
            <person name="Wang L."/>
            <person name="Mercier A."/>
            <person name="Li F."/>
            <person name="Yang H."/>
            <person name="Xiang J."/>
        </authorList>
    </citation>
    <scope>NUCLEOTIDE SEQUENCE [LARGE SCALE GENOMIC DNA]</scope>
    <source>
        <strain evidence="13">Shaxun</strain>
        <tissue evidence="13">Muscle</tissue>
    </source>
</reference>
<evidence type="ECO:0000256" key="5">
    <source>
        <dbReference type="ARBA" id="ARBA00022989"/>
    </source>
</evidence>